<dbReference type="KEGG" id="bcac:CGC64_01575"/>
<feature type="domain" description="Protein FecR C-terminal" evidence="3">
    <location>
        <begin position="254"/>
        <end position="316"/>
    </location>
</feature>
<dbReference type="EMBL" id="VVYP01000019">
    <property type="protein sequence ID" value="KAA5461853.1"/>
    <property type="molecule type" value="Genomic_DNA"/>
</dbReference>
<evidence type="ECO:0000313" key="7">
    <source>
        <dbReference type="EMBL" id="KAA5477883.1"/>
    </source>
</evidence>
<evidence type="ECO:0000256" key="1">
    <source>
        <dbReference type="SAM" id="Phobius"/>
    </source>
</evidence>
<evidence type="ECO:0000313" key="5">
    <source>
        <dbReference type="EMBL" id="CUQ23260.1"/>
    </source>
</evidence>
<dbReference type="Proteomes" id="UP001170023">
    <property type="component" value="Unassembled WGS sequence"/>
</dbReference>
<dbReference type="EMBL" id="CP103166">
    <property type="protein sequence ID" value="UVQ97060.1"/>
    <property type="molecule type" value="Genomic_DNA"/>
</dbReference>
<evidence type="ECO:0000313" key="19">
    <source>
        <dbReference type="Proteomes" id="UP000427825"/>
    </source>
</evidence>
<sequence>MKENSSIWDLLAKRTDHSLSKEEAEALEQMLKEDTSLQRASQLVDDSLVNMDTRQVEEVMNRTWSKVESGMKANRKPRLKLIIRRCAVAASIAVLCVLGGVLGYQLWAKPDMLIVMNQGKEALLFTLPDNSKVWLGGGSSLKYPDKLSARNREVYLDGEAFFDVKKDNGRTFQVVTELVEVKVLGTRFDVRVSEEDNMAEVVLESGSVKLNERNKAEDGVILRPGEMGRVSRQSGIEVRHVDLQLYTTWKDKYMNIESQKMENVMFMLSKRYHTEIRIEGEELKAEIFSGRFDIDQSLENIFETIDLITPIHYQQQPDGTYLVTPK</sequence>
<dbReference type="Pfam" id="PF16344">
    <property type="entry name" value="FecR_C"/>
    <property type="match status" value="1"/>
</dbReference>
<dbReference type="PANTHER" id="PTHR30273">
    <property type="entry name" value="PERIPLASMIC SIGNAL SENSOR AND SIGMA FACTOR ACTIVATOR FECR-RELATED"/>
    <property type="match status" value="1"/>
</dbReference>
<dbReference type="InterPro" id="IPR006860">
    <property type="entry name" value="FecR"/>
</dbReference>
<protein>
    <submittedName>
        <fullName evidence="5">Anti-sigma factor</fullName>
    </submittedName>
    <submittedName>
        <fullName evidence="9">FecR domain-containing protein</fullName>
    </submittedName>
    <submittedName>
        <fullName evidence="6">FecR family protein</fullName>
    </submittedName>
</protein>
<dbReference type="Proteomes" id="UP000284431">
    <property type="component" value="Unassembled WGS sequence"/>
</dbReference>
<evidence type="ECO:0000313" key="21">
    <source>
        <dbReference type="Proteomes" id="UP000491168"/>
    </source>
</evidence>
<dbReference type="RefSeq" id="WP_005675468.1">
    <property type="nucleotide sequence ID" value="NZ_CACRTB010000004.1"/>
</dbReference>
<dbReference type="EMBL" id="VVYJ01000004">
    <property type="protein sequence ID" value="KAA5477883.1"/>
    <property type="molecule type" value="Genomic_DNA"/>
</dbReference>
<evidence type="ECO:0000313" key="6">
    <source>
        <dbReference type="EMBL" id="KAA5461853.1"/>
    </source>
</evidence>
<reference evidence="16 17" key="2">
    <citation type="submission" date="2018-08" db="EMBL/GenBank/DDBJ databases">
        <title>A genome reference for cultivated species of the human gut microbiota.</title>
        <authorList>
            <person name="Zou Y."/>
            <person name="Xue W."/>
            <person name="Luo G."/>
        </authorList>
    </citation>
    <scope>NUCLEOTIDE SEQUENCE [LARGE SCALE GENOMIC DNA]</scope>
    <source>
        <strain evidence="12 16">AM16-49B</strain>
        <strain evidence="11 18">AM31-16AC</strain>
        <strain evidence="10 17">OF02-6LB</strain>
    </source>
</reference>
<dbReference type="EMBL" id="QRKD01000013">
    <property type="protein sequence ID" value="RHH88497.1"/>
    <property type="molecule type" value="Genomic_DNA"/>
</dbReference>
<dbReference type="Proteomes" id="UP000095725">
    <property type="component" value="Unassembled WGS sequence"/>
</dbReference>
<dbReference type="InterPro" id="IPR032508">
    <property type="entry name" value="FecR_C"/>
</dbReference>
<evidence type="ECO:0000259" key="2">
    <source>
        <dbReference type="Pfam" id="PF04773"/>
    </source>
</evidence>
<dbReference type="Proteomes" id="UP000427825">
    <property type="component" value="Unassembled WGS sequence"/>
</dbReference>
<keyword evidence="1" id="KW-0812">Transmembrane</keyword>
<dbReference type="EMBL" id="CZAI01000019">
    <property type="protein sequence ID" value="CUQ23260.1"/>
    <property type="molecule type" value="Genomic_DNA"/>
</dbReference>
<dbReference type="Proteomes" id="UP000475905">
    <property type="component" value="Unassembled WGS sequence"/>
</dbReference>
<dbReference type="Proteomes" id="UP001060260">
    <property type="component" value="Chromosome"/>
</dbReference>
<keyword evidence="1" id="KW-1133">Transmembrane helix</keyword>
<proteinExistence type="predicted"/>
<evidence type="ECO:0000313" key="18">
    <source>
        <dbReference type="Proteomes" id="UP000284689"/>
    </source>
</evidence>
<dbReference type="PANTHER" id="PTHR30273:SF2">
    <property type="entry name" value="PROTEIN FECR"/>
    <property type="match status" value="1"/>
</dbReference>
<dbReference type="Proteomes" id="UP000284689">
    <property type="component" value="Unassembled WGS sequence"/>
</dbReference>
<feature type="transmembrane region" description="Helical" evidence="1">
    <location>
        <begin position="82"/>
        <end position="107"/>
    </location>
</feature>
<dbReference type="Proteomes" id="UP000283512">
    <property type="component" value="Unassembled WGS sequence"/>
</dbReference>
<feature type="domain" description="FecR protein" evidence="2">
    <location>
        <begin position="120"/>
        <end position="209"/>
    </location>
</feature>
<dbReference type="Pfam" id="PF04773">
    <property type="entry name" value="FecR"/>
    <property type="match status" value="1"/>
</dbReference>
<keyword evidence="1" id="KW-0472">Membrane</keyword>
<dbReference type="GO" id="GO:0016989">
    <property type="term" value="F:sigma factor antagonist activity"/>
    <property type="evidence" value="ECO:0007669"/>
    <property type="project" value="TreeGrafter"/>
</dbReference>
<dbReference type="EMBL" id="VVYF01000004">
    <property type="protein sequence ID" value="KAA5494058.1"/>
    <property type="molecule type" value="Genomic_DNA"/>
</dbReference>
<evidence type="ECO:0000313" key="14">
    <source>
        <dbReference type="Proteomes" id="UP000095657"/>
    </source>
</evidence>
<dbReference type="InterPro" id="IPR012373">
    <property type="entry name" value="Ferrdict_sens_TM"/>
</dbReference>
<reference evidence="19 20" key="3">
    <citation type="journal article" date="2019" name="Nat. Med.">
        <title>A library of human gut bacterial isolates paired with longitudinal multiomics data enables mechanistic microbiome research.</title>
        <authorList>
            <person name="Poyet M."/>
            <person name="Groussin M."/>
            <person name="Gibbons S.M."/>
            <person name="Avila-Pacheco J."/>
            <person name="Jiang X."/>
            <person name="Kearney S.M."/>
            <person name="Perrotta A.R."/>
            <person name="Berdy B."/>
            <person name="Zhao S."/>
            <person name="Lieberman T.D."/>
            <person name="Swanson P.K."/>
            <person name="Smith M."/>
            <person name="Roesemann S."/>
            <person name="Alexander J.E."/>
            <person name="Rich S.A."/>
            <person name="Livny J."/>
            <person name="Vlamakis H."/>
            <person name="Clish C."/>
            <person name="Bullock K."/>
            <person name="Deik A."/>
            <person name="Scott J."/>
            <person name="Pierce K.A."/>
            <person name="Xavier R.J."/>
            <person name="Alm E.J."/>
        </authorList>
    </citation>
    <scope>NUCLEOTIDE SEQUENCE [LARGE SCALE GENOMIC DNA]</scope>
    <source>
        <strain evidence="8 21">BIOML-A21</strain>
        <strain evidence="7 19">BIOML-A25</strain>
        <strain evidence="6 20">BIOML-A31</strain>
    </source>
</reference>
<dbReference type="EMBL" id="QSJD01000003">
    <property type="protein sequence ID" value="RHD52516.1"/>
    <property type="molecule type" value="Genomic_DNA"/>
</dbReference>
<evidence type="ECO:0000259" key="3">
    <source>
        <dbReference type="Pfam" id="PF16344"/>
    </source>
</evidence>
<evidence type="ECO:0000313" key="10">
    <source>
        <dbReference type="EMBL" id="RGY21913.1"/>
    </source>
</evidence>
<reference evidence="14 15" key="1">
    <citation type="submission" date="2015-09" db="EMBL/GenBank/DDBJ databases">
        <authorList>
            <consortium name="Pathogen Informatics"/>
        </authorList>
    </citation>
    <scope>NUCLEOTIDE SEQUENCE [LARGE SCALE GENOMIC DNA]</scope>
    <source>
        <strain evidence="5 14">2789STDY5834880</strain>
        <strain evidence="4 15">2789STDY5834946</strain>
    </source>
</reference>
<evidence type="ECO:0000313" key="8">
    <source>
        <dbReference type="EMBL" id="KAA5494058.1"/>
    </source>
</evidence>
<dbReference type="EMBL" id="QSCS01000045">
    <property type="protein sequence ID" value="RGY21913.1"/>
    <property type="molecule type" value="Genomic_DNA"/>
</dbReference>
<reference evidence="13" key="4">
    <citation type="submission" date="2022-08" db="EMBL/GenBank/DDBJ databases">
        <title>Genome Sequencing of Bacteroides fragilis Group Isolates with Nanopore Technology.</title>
        <authorList>
            <person name="Tisza M.J."/>
            <person name="Smith D."/>
            <person name="Dekker J.P."/>
        </authorList>
    </citation>
    <scope>NUCLEOTIDE SEQUENCE</scope>
    <source>
        <strain evidence="13">BFG-474</strain>
    </source>
</reference>
<dbReference type="EMBL" id="JAUONL010000017">
    <property type="protein sequence ID" value="MDO6359380.1"/>
    <property type="molecule type" value="Genomic_DNA"/>
</dbReference>
<evidence type="ECO:0000313" key="9">
    <source>
        <dbReference type="EMBL" id="MDO6359380.1"/>
    </source>
</evidence>
<dbReference type="Proteomes" id="UP000491168">
    <property type="component" value="Unassembled WGS sequence"/>
</dbReference>
<evidence type="ECO:0000313" key="20">
    <source>
        <dbReference type="Proteomes" id="UP000475905"/>
    </source>
</evidence>
<evidence type="ECO:0000313" key="16">
    <source>
        <dbReference type="Proteomes" id="UP000283512"/>
    </source>
</evidence>
<evidence type="ECO:0000313" key="4">
    <source>
        <dbReference type="EMBL" id="CUP54096.1"/>
    </source>
</evidence>
<reference evidence="9" key="5">
    <citation type="submission" date="2023-07" db="EMBL/GenBank/DDBJ databases">
        <title>Whole Genome Sequencing of Colonoscopy isolates.</title>
        <authorList>
            <person name="Surve S.V."/>
            <person name="Valls R.A."/>
            <person name="Barrak K.E."/>
            <person name="Gardner T.B."/>
            <person name="O'Toole G.A."/>
        </authorList>
    </citation>
    <scope>NUCLEOTIDE SEQUENCE</scope>
    <source>
        <strain evidence="9">GP0119</strain>
    </source>
</reference>
<dbReference type="Gene3D" id="3.55.50.30">
    <property type="match status" value="1"/>
</dbReference>
<evidence type="ECO:0000313" key="15">
    <source>
        <dbReference type="Proteomes" id="UP000095725"/>
    </source>
</evidence>
<dbReference type="Gene3D" id="2.60.120.1440">
    <property type="match status" value="1"/>
</dbReference>
<dbReference type="STRING" id="47678.ERS852494_04387"/>
<dbReference type="AlphaFoldDB" id="A0A174UTW7"/>
<organism evidence="5 14">
    <name type="scientific">Bacteroides caccae</name>
    <dbReference type="NCBI Taxonomy" id="47678"/>
    <lineage>
        <taxon>Bacteria</taxon>
        <taxon>Pseudomonadati</taxon>
        <taxon>Bacteroidota</taxon>
        <taxon>Bacteroidia</taxon>
        <taxon>Bacteroidales</taxon>
        <taxon>Bacteroidaceae</taxon>
        <taxon>Bacteroides</taxon>
    </lineage>
</organism>
<evidence type="ECO:0000313" key="13">
    <source>
        <dbReference type="EMBL" id="UVQ97060.1"/>
    </source>
</evidence>
<dbReference type="Proteomes" id="UP000095657">
    <property type="component" value="Unassembled WGS sequence"/>
</dbReference>
<dbReference type="PIRSF" id="PIRSF018266">
    <property type="entry name" value="FecR"/>
    <property type="match status" value="1"/>
</dbReference>
<dbReference type="EMBL" id="CZBL01000001">
    <property type="protein sequence ID" value="CUP54096.1"/>
    <property type="molecule type" value="Genomic_DNA"/>
</dbReference>
<evidence type="ECO:0000313" key="11">
    <source>
        <dbReference type="EMBL" id="RHD52516.1"/>
    </source>
</evidence>
<evidence type="ECO:0000313" key="12">
    <source>
        <dbReference type="EMBL" id="RHH88497.1"/>
    </source>
</evidence>
<accession>A0A174UTW7</accession>
<name>A0A174UTW7_9BACE</name>
<evidence type="ECO:0000313" key="17">
    <source>
        <dbReference type="Proteomes" id="UP000284431"/>
    </source>
</evidence>
<gene>
    <name evidence="12" type="ORF">DW190_13450</name>
    <name evidence="11" type="ORF">DW794_03535</name>
    <name evidence="10" type="ORF">DXA49_20385</name>
    <name evidence="5" type="ORF">ERS852494_04387</name>
    <name evidence="4" type="ORF">ERS852558_00471</name>
    <name evidence="8" type="ORF">F2Y35_04250</name>
    <name evidence="6" type="ORF">F2Y36_15005</name>
    <name evidence="7" type="ORF">F2Y39_09810</name>
    <name evidence="13" type="ORF">NXW23_01315</name>
    <name evidence="9" type="ORF">Q4469_17145</name>
</gene>